<dbReference type="InParanoid" id="F7WCV3"/>
<dbReference type="PANTHER" id="PTHR30619">
    <property type="entry name" value="DNA INTERNALIZATION/COMPETENCE PROTEIN COMEC/REC2"/>
    <property type="match status" value="1"/>
</dbReference>
<dbReference type="SUPFAM" id="SSF56281">
    <property type="entry name" value="Metallo-hydrolase/oxidoreductase"/>
    <property type="match status" value="1"/>
</dbReference>
<comment type="caution">
    <text evidence="1">The sequence shown here is derived from an EMBL/GenBank/DDBJ whole genome shotgun (WGS) entry which is preliminary data.</text>
</comment>
<evidence type="ECO:0000313" key="2">
    <source>
        <dbReference type="Proteomes" id="UP000001881"/>
    </source>
</evidence>
<protein>
    <submittedName>
        <fullName evidence="1">WGS project CABT00000000 data, contig 2.289</fullName>
    </submittedName>
</protein>
<gene>
    <name evidence="1" type="ORF">SMAC_09957</name>
</gene>
<dbReference type="AlphaFoldDB" id="F7WCV3"/>
<dbReference type="PANTHER" id="PTHR30619:SF1">
    <property type="entry name" value="RECOMBINATION PROTEIN 2"/>
    <property type="match status" value="1"/>
</dbReference>
<dbReference type="EMBL" id="CABT02000289">
    <property type="protein sequence ID" value="CCC05719.1"/>
    <property type="molecule type" value="Genomic_DNA"/>
</dbReference>
<keyword evidence="2" id="KW-1185">Reference proteome</keyword>
<dbReference type="Proteomes" id="UP000001881">
    <property type="component" value="Unassembled WGS sequence"/>
</dbReference>
<proteinExistence type="predicted"/>
<dbReference type="InterPro" id="IPR036866">
    <property type="entry name" value="RibonucZ/Hydroxyglut_hydro"/>
</dbReference>
<dbReference type="InterPro" id="IPR052159">
    <property type="entry name" value="Competence_DNA_uptake"/>
</dbReference>
<sequence>MFGATAEREGETYVVDLVDDPAAVDPAERNTKFETWVETLKAWEDRVERMTGSGIERRRIDHLSTGAFDFFADDGVAVELLGPIVEDLGGMPGLPFLKSPPDDADLMLGTVAPDDRGSLSASHTINGHSINFRLRYGNVRFLFTGDMNQESSRRLREAMPAAALRAEVLKAPHHGSADFDMEFLKEIGPVVSLISSGDESAAKEYIHPRATLMAALGKATLGYVEDPKDRQDPKRRVFAFERTNFGIAHVRTDGHRVLAFTHSGKRFMNEAYRFTVSATGEVEFAKAVVKRSAPRRSD</sequence>
<dbReference type="Gene3D" id="3.60.15.10">
    <property type="entry name" value="Ribonuclease Z/Hydroxyacylglutathione hydrolase-like"/>
    <property type="match status" value="1"/>
</dbReference>
<organism evidence="1 2">
    <name type="scientific">Sordaria macrospora (strain ATCC MYA-333 / DSM 997 / K(L3346) / K-hell)</name>
    <dbReference type="NCBI Taxonomy" id="771870"/>
    <lineage>
        <taxon>Eukaryota</taxon>
        <taxon>Fungi</taxon>
        <taxon>Dikarya</taxon>
        <taxon>Ascomycota</taxon>
        <taxon>Pezizomycotina</taxon>
        <taxon>Sordariomycetes</taxon>
        <taxon>Sordariomycetidae</taxon>
        <taxon>Sordariales</taxon>
        <taxon>Sordariaceae</taxon>
        <taxon>Sordaria</taxon>
    </lineage>
</organism>
<accession>F7WCV3</accession>
<name>F7WCV3_SORMK</name>
<reference evidence="1 2" key="1">
    <citation type="journal article" date="2010" name="PLoS Genet.">
        <title>De novo assembly of a 40 Mb eukaryotic genome from short sequence reads: Sordaria macrospora, a model organism for fungal morphogenesis.</title>
        <authorList>
            <person name="Nowrousian M."/>
            <person name="Stajich J."/>
            <person name="Chu M."/>
            <person name="Engh I."/>
            <person name="Espagne E."/>
            <person name="Halliday K."/>
            <person name="Kamerewerd J."/>
            <person name="Kempken F."/>
            <person name="Knab B."/>
            <person name="Kuo H.C."/>
            <person name="Osiewacz H.D."/>
            <person name="Poeggeler S."/>
            <person name="Read N."/>
            <person name="Seiler S."/>
            <person name="Smith K."/>
            <person name="Zickler D."/>
            <person name="Kueck U."/>
            <person name="Freitag M."/>
        </authorList>
    </citation>
    <scope>NUCLEOTIDE SEQUENCE [LARGE SCALE GENOMIC DNA]</scope>
    <source>
        <strain evidence="2">ATCC MYA-333 / DSM 997 / K(L3346) / K-hell</strain>
        <tissue evidence="1">Mycelium</tissue>
    </source>
</reference>
<evidence type="ECO:0000313" key="1">
    <source>
        <dbReference type="EMBL" id="CCC05719.1"/>
    </source>
</evidence>
<dbReference type="HOGENOM" id="CLU_934358_0_0_1"/>